<reference evidence="1" key="1">
    <citation type="submission" date="2018-05" db="EMBL/GenBank/DDBJ databases">
        <authorList>
            <person name="Lanie J.A."/>
            <person name="Ng W.-L."/>
            <person name="Kazmierczak K.M."/>
            <person name="Andrzejewski T.M."/>
            <person name="Davidsen T.M."/>
            <person name="Wayne K.J."/>
            <person name="Tettelin H."/>
            <person name="Glass J.I."/>
            <person name="Rusch D."/>
            <person name="Podicherti R."/>
            <person name="Tsui H.-C.T."/>
            <person name="Winkler M.E."/>
        </authorList>
    </citation>
    <scope>NUCLEOTIDE SEQUENCE</scope>
</reference>
<dbReference type="AlphaFoldDB" id="A0A382LGY4"/>
<dbReference type="InterPro" id="IPR027417">
    <property type="entry name" value="P-loop_NTPase"/>
</dbReference>
<feature type="non-terminal residue" evidence="1">
    <location>
        <position position="85"/>
    </location>
</feature>
<gene>
    <name evidence="1" type="ORF">METZ01_LOCUS288988</name>
</gene>
<name>A0A382LGY4_9ZZZZ</name>
<proteinExistence type="predicted"/>
<protein>
    <submittedName>
        <fullName evidence="1">Uncharacterized protein</fullName>
    </submittedName>
</protein>
<dbReference type="EMBL" id="UINC01087082">
    <property type="protein sequence ID" value="SVC36134.1"/>
    <property type="molecule type" value="Genomic_DNA"/>
</dbReference>
<sequence length="85" mass="9698">MAVAELLDAEIVCMDSRQIYLGMDIGTDKTPSAFYDRVPHHGLDMRTPNEVYSAGQFGRDARCWIAEIQGRCRVRRQEAPWVKTP</sequence>
<dbReference type="Gene3D" id="3.40.50.300">
    <property type="entry name" value="P-loop containing nucleotide triphosphate hydrolases"/>
    <property type="match status" value="1"/>
</dbReference>
<accession>A0A382LGY4</accession>
<evidence type="ECO:0000313" key="1">
    <source>
        <dbReference type="EMBL" id="SVC36134.1"/>
    </source>
</evidence>
<dbReference type="Pfam" id="PF01715">
    <property type="entry name" value="IPPT"/>
    <property type="match status" value="1"/>
</dbReference>
<organism evidence="1">
    <name type="scientific">marine metagenome</name>
    <dbReference type="NCBI Taxonomy" id="408172"/>
    <lineage>
        <taxon>unclassified sequences</taxon>
        <taxon>metagenomes</taxon>
        <taxon>ecological metagenomes</taxon>
    </lineage>
</organism>